<keyword evidence="4" id="KW-1185">Reference proteome</keyword>
<dbReference type="PANTHER" id="PTHR43208:SF1">
    <property type="entry name" value="ABC TRANSPORTER SUBSTRATE-BINDING PROTEIN"/>
    <property type="match status" value="1"/>
</dbReference>
<evidence type="ECO:0000313" key="4">
    <source>
        <dbReference type="Proteomes" id="UP001529380"/>
    </source>
</evidence>
<proteinExistence type="predicted"/>
<reference evidence="3 4" key="3">
    <citation type="submission" date="2023-06" db="EMBL/GenBank/DDBJ databases">
        <authorList>
            <person name="Zeman M."/>
            <person name="Kubasova T."/>
            <person name="Jahodarova E."/>
            <person name="Nykrynova M."/>
            <person name="Rychlik I."/>
        </authorList>
    </citation>
    <scope>NUCLEOTIDE SEQUENCE [LARGE SCALE GENOMIC DNA]</scope>
    <source>
        <strain evidence="3 4">ET340</strain>
    </source>
</reference>
<comment type="caution">
    <text evidence="3">The sequence shown here is derived from an EMBL/GenBank/DDBJ whole genome shotgun (WGS) entry which is preliminary data.</text>
</comment>
<gene>
    <name evidence="3" type="ORF">QUW08_10920</name>
</gene>
<evidence type="ECO:0000259" key="2">
    <source>
        <dbReference type="Pfam" id="PF02608"/>
    </source>
</evidence>
<evidence type="ECO:0000313" key="3">
    <source>
        <dbReference type="EMBL" id="MDM8201795.1"/>
    </source>
</evidence>
<dbReference type="EMBL" id="JAUDCL010000020">
    <property type="protein sequence ID" value="MDM8201795.1"/>
    <property type="molecule type" value="Genomic_DNA"/>
</dbReference>
<dbReference type="Gene3D" id="3.40.50.2300">
    <property type="match status" value="2"/>
</dbReference>
<evidence type="ECO:0000256" key="1">
    <source>
        <dbReference type="ARBA" id="ARBA00022729"/>
    </source>
</evidence>
<dbReference type="Proteomes" id="UP001529380">
    <property type="component" value="Unassembled WGS sequence"/>
</dbReference>
<accession>A0ABT7USC4</accession>
<keyword evidence="1" id="KW-0732">Signal</keyword>
<dbReference type="Pfam" id="PF02608">
    <property type="entry name" value="Bmp"/>
    <property type="match status" value="1"/>
</dbReference>
<feature type="domain" description="ABC transporter substrate-binding protein PnrA-like" evidence="2">
    <location>
        <begin position="296"/>
        <end position="456"/>
    </location>
</feature>
<dbReference type="RefSeq" id="WP_289600260.1">
    <property type="nucleotide sequence ID" value="NZ_JAUDCL010000020.1"/>
</dbReference>
<reference evidence="3 4" key="2">
    <citation type="submission" date="2023-06" db="EMBL/GenBank/DDBJ databases">
        <title>Identification and characterization of horizontal gene transfer across gut microbiota members of farm animals based on homology search.</title>
        <authorList>
            <person name="Schwarzerova J."/>
            <person name="Nykrynova M."/>
            <person name="Jureckova K."/>
            <person name="Cejkova D."/>
            <person name="Rychlik I."/>
        </authorList>
    </citation>
    <scope>NUCLEOTIDE SEQUENCE [LARGE SCALE GENOMIC DNA]</scope>
    <source>
        <strain evidence="3 4">ET340</strain>
    </source>
</reference>
<name>A0ABT7USC4_9FIRM</name>
<dbReference type="InterPro" id="IPR003760">
    <property type="entry name" value="PnrA-like"/>
</dbReference>
<sequence>MAVEDYKKAQKLGQRNFRACVSKGQYPYLQVLDDILENTELDGTQPLGVVNIPLDSIVGTKTEGRKTAFARNFMPLLGERTEFALKWSALCDSQMEEGIRDPIEAVEFLNRFYVVEGNKRVSVMKYFGAASIPGTVTRYIPKRNGSKEVNIYYEFLDFYKLTQINLLWFTEEGRFAKFVAAVGKAPGERWSDDDKSMLTSMYYRFRSVFMQRGGDRLPITPADGLLAVMGVYPYRQLCGMSMQELQQAVERAWSEVLVLTRPDAVELSMEPAFPPQNTGLFSRLHSPIAFQAPSLKVGFVYEKSADTSPWTYAHDFGRGELEEHFDGRVTTLCYDNVQPEVNGDEVLEKAVADGCDVIFTTTPKLINASLKASLAHPEVKIINCSLNMSHPSIRTYYGRIHEAKFLLGAIAGALADDNKIGYVATYPTYGMIAAINAFALGAQMTNPRAQVYLEWTSEKGVDIPARFAENGVALISDLDNRAPQQPPWKFGLYRLEGDHICNYAMPFWNWGEFYVRIVQSIMNGGWSAGSSGERALNYWWGMDAGVIDVLCSRGLPVETQRLVNLLRQAVCSRDFDPFAGVLYAQGGRVVMPADHSRLTAEQVITMDWLANNVIGRIPRFDELIDEAKPLVSLIGVHKDETTTKIL</sequence>
<protein>
    <submittedName>
        <fullName evidence="3">BMP family ABC transporter substrate-binding protein</fullName>
    </submittedName>
</protein>
<organism evidence="3 4">
    <name type="scientific">Allofournierella massiliensis</name>
    <dbReference type="NCBI Taxonomy" id="1650663"/>
    <lineage>
        <taxon>Bacteria</taxon>
        <taxon>Bacillati</taxon>
        <taxon>Bacillota</taxon>
        <taxon>Clostridia</taxon>
        <taxon>Eubacteriales</taxon>
        <taxon>Oscillospiraceae</taxon>
        <taxon>Allofournierella</taxon>
    </lineage>
</organism>
<reference evidence="4" key="1">
    <citation type="submission" date="2023-06" db="EMBL/GenBank/DDBJ databases">
        <title>Identification and characterization of horizontal gene transfer across gut microbiota members of farm animals based on homology search.</title>
        <authorList>
            <person name="Zeman M."/>
            <person name="Kubasova T."/>
            <person name="Jahodarova E."/>
            <person name="Nykrynova M."/>
            <person name="Rychlik I."/>
        </authorList>
    </citation>
    <scope>NUCLEOTIDE SEQUENCE [LARGE SCALE GENOMIC DNA]</scope>
    <source>
        <strain evidence="4">ET340</strain>
    </source>
</reference>
<dbReference type="PANTHER" id="PTHR43208">
    <property type="entry name" value="ABC TRANSPORTER SUBSTRATE-BINDING PROTEIN"/>
    <property type="match status" value="1"/>
</dbReference>
<dbReference type="InterPro" id="IPR052910">
    <property type="entry name" value="ABC-Purine-Binding"/>
</dbReference>